<proteinExistence type="predicted"/>
<dbReference type="AlphaFoldDB" id="A0A813IKW0"/>
<sequence length="244" mass="26619">MELSAWLREVDPTGALDGYLAVLEETCSDVDEVNSRYISVDELGRKALSLELFNDLGVQDLSHQQLFLRGVSKGFVPAPRKLPGPSATEQNLMGLMGSIHSTAENVSAELRAGKPAVKTTADKSSLDFRCWLRLVDPSGELDGYASALEENYDVEDMDQLWSGSIFFEELQISEIASELDVVAMLLPILSATGLAPVSILEVGCGDSELGTMLLTASQRLSRLTYLRLPSLRCAKGMRRHPDQA</sequence>
<accession>A0A813IKW0</accession>
<organism evidence="1 2">
    <name type="scientific">Polarella glacialis</name>
    <name type="common">Dinoflagellate</name>
    <dbReference type="NCBI Taxonomy" id="89957"/>
    <lineage>
        <taxon>Eukaryota</taxon>
        <taxon>Sar</taxon>
        <taxon>Alveolata</taxon>
        <taxon>Dinophyceae</taxon>
        <taxon>Suessiales</taxon>
        <taxon>Suessiaceae</taxon>
        <taxon>Polarella</taxon>
    </lineage>
</organism>
<dbReference type="Proteomes" id="UP000626109">
    <property type="component" value="Unassembled WGS sequence"/>
</dbReference>
<name>A0A813IKW0_POLGL</name>
<reference evidence="1" key="1">
    <citation type="submission" date="2021-02" db="EMBL/GenBank/DDBJ databases">
        <authorList>
            <person name="Dougan E. K."/>
            <person name="Rhodes N."/>
            <person name="Thang M."/>
            <person name="Chan C."/>
        </authorList>
    </citation>
    <scope>NUCLEOTIDE SEQUENCE</scope>
</reference>
<protein>
    <submittedName>
        <fullName evidence="1">Uncharacterized protein</fullName>
    </submittedName>
</protein>
<comment type="caution">
    <text evidence="1">The sequence shown here is derived from an EMBL/GenBank/DDBJ whole genome shotgun (WGS) entry which is preliminary data.</text>
</comment>
<dbReference type="EMBL" id="CAJNNW010013193">
    <property type="protein sequence ID" value="CAE8655152.1"/>
    <property type="molecule type" value="Genomic_DNA"/>
</dbReference>
<evidence type="ECO:0000313" key="1">
    <source>
        <dbReference type="EMBL" id="CAE8655152.1"/>
    </source>
</evidence>
<evidence type="ECO:0000313" key="2">
    <source>
        <dbReference type="Proteomes" id="UP000626109"/>
    </source>
</evidence>
<gene>
    <name evidence="1" type="ORF">PGLA2088_LOCUS11438</name>
</gene>